<evidence type="ECO:0000256" key="1">
    <source>
        <dbReference type="SAM" id="Phobius"/>
    </source>
</evidence>
<feature type="transmembrane region" description="Helical" evidence="1">
    <location>
        <begin position="159"/>
        <end position="182"/>
    </location>
</feature>
<reference evidence="2" key="1">
    <citation type="submission" date="2022-01" db="EMBL/GenBank/DDBJ databases">
        <title>Draft genome of Methanogenium marinum DSM 15558.</title>
        <authorList>
            <person name="Chen S.-C."/>
            <person name="You Y.-T."/>
        </authorList>
    </citation>
    <scope>NUCLEOTIDE SEQUENCE</scope>
    <source>
        <strain evidence="2">DSM 15558</strain>
    </source>
</reference>
<keyword evidence="1" id="KW-0472">Membrane</keyword>
<feature type="transmembrane region" description="Helical" evidence="1">
    <location>
        <begin position="188"/>
        <end position="210"/>
    </location>
</feature>
<keyword evidence="1" id="KW-0812">Transmembrane</keyword>
<evidence type="ECO:0000313" key="2">
    <source>
        <dbReference type="EMBL" id="MDE4908719.1"/>
    </source>
</evidence>
<accession>A0A9Q4KU07</accession>
<protein>
    <submittedName>
        <fullName evidence="2">Small multi-drug export protein</fullName>
    </submittedName>
</protein>
<dbReference type="RefSeq" id="WP_274925333.1">
    <property type="nucleotide sequence ID" value="NZ_JAKELO010000002.1"/>
</dbReference>
<dbReference type="InterPro" id="IPR009577">
    <property type="entry name" value="Sm_multidrug_ex"/>
</dbReference>
<name>A0A9Q4KU07_9EURY</name>
<keyword evidence="1" id="KW-1133">Transmembrane helix</keyword>
<dbReference type="Pfam" id="PF06695">
    <property type="entry name" value="Sm_multidrug_ex"/>
    <property type="match status" value="1"/>
</dbReference>
<dbReference type="AlphaFoldDB" id="A0A9Q4KU07"/>
<sequence>MRRNPTVHNWHIFYVVFPFAILILYPCILYFALPSSLFWTFFALSLAYFIPPAGKETVIPLMVVAGIPWWLAAFSIMLFDLMGALFIIWNFPLALRIPWFGHWAERFMLTGREQFDRYPIIEHISSVGLAFFVMIPFEGSGGVAASIIGRVLGMDYLKILISVGVGSLLSASAIALSAGYIISLVESGIISGIAGAGILIVAVIAAYIWAKRRQRNGRAKVDENNAE</sequence>
<gene>
    <name evidence="2" type="ORF">L0665_08885</name>
</gene>
<keyword evidence="3" id="KW-1185">Reference proteome</keyword>
<feature type="transmembrane region" description="Helical" evidence="1">
    <location>
        <begin position="61"/>
        <end position="89"/>
    </location>
</feature>
<evidence type="ECO:0000313" key="3">
    <source>
        <dbReference type="Proteomes" id="UP001143747"/>
    </source>
</evidence>
<dbReference type="EMBL" id="JAKELO010000002">
    <property type="protein sequence ID" value="MDE4908719.1"/>
    <property type="molecule type" value="Genomic_DNA"/>
</dbReference>
<feature type="transmembrane region" description="Helical" evidence="1">
    <location>
        <begin position="129"/>
        <end position="152"/>
    </location>
</feature>
<organism evidence="2 3">
    <name type="scientific">Methanogenium marinum</name>
    <dbReference type="NCBI Taxonomy" id="348610"/>
    <lineage>
        <taxon>Archaea</taxon>
        <taxon>Methanobacteriati</taxon>
        <taxon>Methanobacteriota</taxon>
        <taxon>Stenosarchaea group</taxon>
        <taxon>Methanomicrobia</taxon>
        <taxon>Methanomicrobiales</taxon>
        <taxon>Methanomicrobiaceae</taxon>
        <taxon>Methanogenium</taxon>
    </lineage>
</organism>
<comment type="caution">
    <text evidence="2">The sequence shown here is derived from an EMBL/GenBank/DDBJ whole genome shotgun (WGS) entry which is preliminary data.</text>
</comment>
<feature type="transmembrane region" description="Helical" evidence="1">
    <location>
        <begin position="12"/>
        <end position="31"/>
    </location>
</feature>
<proteinExistence type="predicted"/>
<dbReference type="Proteomes" id="UP001143747">
    <property type="component" value="Unassembled WGS sequence"/>
</dbReference>